<organism evidence="4 5">
    <name type="scientific">Penicillium frequentans</name>
    <dbReference type="NCBI Taxonomy" id="3151616"/>
    <lineage>
        <taxon>Eukaryota</taxon>
        <taxon>Fungi</taxon>
        <taxon>Dikarya</taxon>
        <taxon>Ascomycota</taxon>
        <taxon>Pezizomycotina</taxon>
        <taxon>Eurotiomycetes</taxon>
        <taxon>Eurotiomycetidae</taxon>
        <taxon>Eurotiales</taxon>
        <taxon>Aspergillaceae</taxon>
        <taxon>Penicillium</taxon>
    </lineage>
</organism>
<feature type="compositionally biased region" description="Acidic residues" evidence="3">
    <location>
        <begin position="358"/>
        <end position="392"/>
    </location>
</feature>
<reference evidence="4 5" key="1">
    <citation type="journal article" date="2023" name="IMA Fungus">
        <title>Comparative genomic study of the Penicillium genus elucidates a diverse pangenome and 15 lateral gene transfer events.</title>
        <authorList>
            <person name="Petersen C."/>
            <person name="Sorensen T."/>
            <person name="Nielsen M.R."/>
            <person name="Sondergaard T.E."/>
            <person name="Sorensen J.L."/>
            <person name="Fitzpatrick D.A."/>
            <person name="Frisvad J.C."/>
            <person name="Nielsen K.L."/>
        </authorList>
    </citation>
    <scope>NUCLEOTIDE SEQUENCE [LARGE SCALE GENOMIC DNA]</scope>
    <source>
        <strain evidence="4 5">IBT 35679</strain>
    </source>
</reference>
<comment type="similarity">
    <text evidence="1">Belongs to the taxilin family.</text>
</comment>
<accession>A0AAD6GB40</accession>
<dbReference type="EMBL" id="JAQIZZ010000007">
    <property type="protein sequence ID" value="KAJ5532310.1"/>
    <property type="molecule type" value="Genomic_DNA"/>
</dbReference>
<evidence type="ECO:0000313" key="5">
    <source>
        <dbReference type="Proteomes" id="UP001220324"/>
    </source>
</evidence>
<comment type="caution">
    <text evidence="4">The sequence shown here is derived from an EMBL/GenBank/DDBJ whole genome shotgun (WGS) entry which is preliminary data.</text>
</comment>
<keyword evidence="2" id="KW-0175">Coiled coil</keyword>
<dbReference type="PANTHER" id="PTHR16127">
    <property type="entry name" value="TAXILIN"/>
    <property type="match status" value="1"/>
</dbReference>
<evidence type="ECO:0000256" key="3">
    <source>
        <dbReference type="SAM" id="MobiDB-lite"/>
    </source>
</evidence>
<feature type="region of interest" description="Disordered" evidence="3">
    <location>
        <begin position="93"/>
        <end position="116"/>
    </location>
</feature>
<dbReference type="Proteomes" id="UP001220324">
    <property type="component" value="Unassembled WGS sequence"/>
</dbReference>
<evidence type="ECO:0000256" key="1">
    <source>
        <dbReference type="ARBA" id="ARBA00009550"/>
    </source>
</evidence>
<feature type="region of interest" description="Disordered" evidence="3">
    <location>
        <begin position="1"/>
        <end position="25"/>
    </location>
</feature>
<protein>
    <recommendedName>
        <fullName evidence="6">Alpha-taxilin</fullName>
    </recommendedName>
</protein>
<evidence type="ECO:0000313" key="4">
    <source>
        <dbReference type="EMBL" id="KAJ5532310.1"/>
    </source>
</evidence>
<dbReference type="InterPro" id="IPR026183">
    <property type="entry name" value="Taxilin_fam"/>
</dbReference>
<feature type="coiled-coil region" evidence="2">
    <location>
        <begin position="212"/>
        <end position="239"/>
    </location>
</feature>
<name>A0AAD6GB40_9EURO</name>
<dbReference type="PANTHER" id="PTHR16127:SF13">
    <property type="entry name" value="GH01188P"/>
    <property type="match status" value="1"/>
</dbReference>
<evidence type="ECO:0000256" key="2">
    <source>
        <dbReference type="SAM" id="Coils"/>
    </source>
</evidence>
<keyword evidence="5" id="KW-1185">Reference proteome</keyword>
<feature type="region of interest" description="Disordered" evidence="3">
    <location>
        <begin position="352"/>
        <end position="430"/>
    </location>
</feature>
<dbReference type="AlphaFoldDB" id="A0AAD6GB40"/>
<feature type="coiled-coil region" evidence="2">
    <location>
        <begin position="282"/>
        <end position="351"/>
    </location>
</feature>
<gene>
    <name evidence="4" type="ORF">N7494_008862</name>
</gene>
<dbReference type="GO" id="GO:0019905">
    <property type="term" value="F:syntaxin binding"/>
    <property type="evidence" value="ECO:0007669"/>
    <property type="project" value="InterPro"/>
</dbReference>
<dbReference type="Pfam" id="PF09728">
    <property type="entry name" value="Taxilin"/>
    <property type="match status" value="1"/>
</dbReference>
<proteinExistence type="inferred from homology"/>
<evidence type="ECO:0008006" key="6">
    <source>
        <dbReference type="Google" id="ProtNLM"/>
    </source>
</evidence>
<sequence>MSSATMGKKNNKGKKATDPSETSKLLAAKISQLEQDAVGEKEQEAEIEREVKKATRDLNQLLNTMESPMTRLEAVSKKYTELLADMKKLDRDYAKSKKRADQLQKEQEKGKSEFGKTVTMKDKLEKLCRELTKENKKVKDENKKLDDTEKKARLIVNERLDSLLYDIQDVMAAKGNPRNEKVDTDLDEALRVKLKTISEQFDTRELHYKGLLRSKDSEIQSLTAKYEEQRRAADNESVRGRALSAQVSTFSHTEAELRSQLNIYVEKFKQVEDTLNNSNELFLTFRKEMEEMSKKTKRLEKENHTLNRKHESTNRNILEMAEERTRNHGELERWRRKCQHLEALCRRMQAQGRGEGLAEGDDHLENDDEGTESEYDDDYEDEEDLSEEGELDEHDHTISHPAERPVFGPPPPPSLLEARASKNAVLNGCH</sequence>
<feature type="compositionally biased region" description="Basic and acidic residues" evidence="3">
    <location>
        <begin position="393"/>
        <end position="403"/>
    </location>
</feature>